<name>A0A4R6E7D7_9RHOO</name>
<dbReference type="InterPro" id="IPR052048">
    <property type="entry name" value="ST_Response_Regulator"/>
</dbReference>
<dbReference type="InterPro" id="IPR011006">
    <property type="entry name" value="CheY-like_superfamily"/>
</dbReference>
<dbReference type="CDD" id="cd17589">
    <property type="entry name" value="REC_TPR"/>
    <property type="match status" value="1"/>
</dbReference>
<dbReference type="SMART" id="SM00448">
    <property type="entry name" value="REC"/>
    <property type="match status" value="1"/>
</dbReference>
<dbReference type="RefSeq" id="WP_133589710.1">
    <property type="nucleotide sequence ID" value="NZ_SNVV01000004.1"/>
</dbReference>
<dbReference type="Gene3D" id="1.25.40.10">
    <property type="entry name" value="Tetratricopeptide repeat domain"/>
    <property type="match status" value="1"/>
</dbReference>
<protein>
    <submittedName>
        <fullName evidence="3">Tetratricopeptide repeat protein</fullName>
    </submittedName>
</protein>
<dbReference type="EMBL" id="SNVV01000004">
    <property type="protein sequence ID" value="TDN53855.1"/>
    <property type="molecule type" value="Genomic_DNA"/>
</dbReference>
<dbReference type="SUPFAM" id="SSF48452">
    <property type="entry name" value="TPR-like"/>
    <property type="match status" value="1"/>
</dbReference>
<reference evidence="3 4" key="1">
    <citation type="submission" date="2019-03" db="EMBL/GenBank/DDBJ databases">
        <title>Genomic Encyclopedia of Type Strains, Phase IV (KMG-IV): sequencing the most valuable type-strain genomes for metagenomic binning, comparative biology and taxonomic classification.</title>
        <authorList>
            <person name="Goeker M."/>
        </authorList>
    </citation>
    <scope>NUCLEOTIDE SEQUENCE [LARGE SCALE GENOMIC DNA]</scope>
    <source>
        <strain evidence="3 4">DSM 12121</strain>
    </source>
</reference>
<evidence type="ECO:0000259" key="2">
    <source>
        <dbReference type="PROSITE" id="PS50110"/>
    </source>
</evidence>
<keyword evidence="4" id="KW-1185">Reference proteome</keyword>
<dbReference type="Pfam" id="PF00072">
    <property type="entry name" value="Response_reg"/>
    <property type="match status" value="1"/>
</dbReference>
<dbReference type="OrthoDB" id="7298659at2"/>
<dbReference type="GO" id="GO:0000160">
    <property type="term" value="P:phosphorelay signal transduction system"/>
    <property type="evidence" value="ECO:0007669"/>
    <property type="project" value="InterPro"/>
</dbReference>
<dbReference type="Gene3D" id="3.40.50.2300">
    <property type="match status" value="1"/>
</dbReference>
<dbReference type="AlphaFoldDB" id="A0A4R6E7D7"/>
<dbReference type="PROSITE" id="PS50110">
    <property type="entry name" value="RESPONSE_REGULATORY"/>
    <property type="match status" value="1"/>
</dbReference>
<feature type="domain" description="Response regulatory" evidence="2">
    <location>
        <begin position="8"/>
        <end position="127"/>
    </location>
</feature>
<dbReference type="Proteomes" id="UP000295129">
    <property type="component" value="Unassembled WGS sequence"/>
</dbReference>
<dbReference type="InterPro" id="IPR011990">
    <property type="entry name" value="TPR-like_helical_dom_sf"/>
</dbReference>
<dbReference type="InterPro" id="IPR001789">
    <property type="entry name" value="Sig_transdc_resp-reg_receiver"/>
</dbReference>
<evidence type="ECO:0000256" key="1">
    <source>
        <dbReference type="PROSITE-ProRule" id="PRU00169"/>
    </source>
</evidence>
<proteinExistence type="predicted"/>
<comment type="caution">
    <text evidence="1">Lacks conserved residue(s) required for the propagation of feature annotation.</text>
</comment>
<gene>
    <name evidence="3" type="ORF">C7389_104209</name>
</gene>
<dbReference type="Pfam" id="PF13432">
    <property type="entry name" value="TPR_16"/>
    <property type="match status" value="2"/>
</dbReference>
<accession>A0A4R6E7D7</accession>
<organism evidence="3 4">
    <name type="scientific">Azoarcus indigens</name>
    <dbReference type="NCBI Taxonomy" id="29545"/>
    <lineage>
        <taxon>Bacteria</taxon>
        <taxon>Pseudomonadati</taxon>
        <taxon>Pseudomonadota</taxon>
        <taxon>Betaproteobacteria</taxon>
        <taxon>Rhodocyclales</taxon>
        <taxon>Zoogloeaceae</taxon>
        <taxon>Azoarcus</taxon>
    </lineage>
</organism>
<evidence type="ECO:0000313" key="3">
    <source>
        <dbReference type="EMBL" id="TDN53855.1"/>
    </source>
</evidence>
<dbReference type="PANTHER" id="PTHR43228:SF1">
    <property type="entry name" value="TWO-COMPONENT RESPONSE REGULATOR ARR22"/>
    <property type="match status" value="1"/>
</dbReference>
<sequence>MASLAGISVLVIESQPTMRAQLRTMLASIGLEQVQFAASAGMAVRRLRERRYNLLLCEYHLGEGQDGQHLLEDLRNHEIIPLDTLFIMITGERNYERVVSAAELAPNDYILKPLTAETLRARLQRAFDKREAFLPAWKLIEMGDSVEAVAYCEQAQDEYPQYLIDFLRLQAELHAAMGHVEQAESLYRLILESRTTPWARLGLARILYTRKRYEEAEEFLTDLIAENDLYLDAYDLLARCREENGRTGEAREVVEAAAKRSPHRLNRLRHLGELALTLGDAAAAENTMAEVVRKGKYSDFRDPEDHVRLVQAQLDQGKLESAEATIADLDKSMGEMPKAKLCKALSSALVHARSGDVLRAQEALLEAARSSAAAGHLSVGLKQELVKACFDNQLGDQGTEVVMDILRNAADEQTVESTRAVLRSRGLEELSRQIEQRIQTEVKGLISTGAEKARAGDYDGAVAEMMNAARKMPGNPHVLFNAALALLRHIEHRGWNERFAAQARGLIERARRLAPAYPKLSAISEFMHSLLQRYGIRPQGIPRRPA</sequence>
<evidence type="ECO:0000313" key="4">
    <source>
        <dbReference type="Proteomes" id="UP000295129"/>
    </source>
</evidence>
<dbReference type="PANTHER" id="PTHR43228">
    <property type="entry name" value="TWO-COMPONENT RESPONSE REGULATOR"/>
    <property type="match status" value="1"/>
</dbReference>
<dbReference type="SUPFAM" id="SSF52172">
    <property type="entry name" value="CheY-like"/>
    <property type="match status" value="1"/>
</dbReference>
<comment type="caution">
    <text evidence="3">The sequence shown here is derived from an EMBL/GenBank/DDBJ whole genome shotgun (WGS) entry which is preliminary data.</text>
</comment>